<dbReference type="GO" id="GO:0051391">
    <property type="term" value="P:tRNA acetylation"/>
    <property type="evidence" value="ECO:0007669"/>
    <property type="project" value="UniProtKB-UniRule"/>
</dbReference>
<feature type="domain" description="TcmA/NAT10 helicase" evidence="10">
    <location>
        <begin position="185"/>
        <end position="341"/>
    </location>
</feature>
<evidence type="ECO:0000256" key="3">
    <source>
        <dbReference type="ARBA" id="ARBA00022679"/>
    </source>
</evidence>
<dbReference type="GO" id="GO:0000049">
    <property type="term" value="F:tRNA binding"/>
    <property type="evidence" value="ECO:0007669"/>
    <property type="project" value="UniProtKB-UniRule"/>
</dbReference>
<keyword evidence="7 9" id="KW-0694">RNA-binding</keyword>
<dbReference type="RefSeq" id="WP_265675686.1">
    <property type="nucleotide sequence ID" value="NZ_JAKRRY010000019.1"/>
</dbReference>
<dbReference type="EC" id="2.3.1.193" evidence="9"/>
<keyword evidence="4 9" id="KW-0819">tRNA processing</keyword>
<organism evidence="13 14">
    <name type="scientific">Vibrio qingdaonensis</name>
    <dbReference type="NCBI Taxonomy" id="2829491"/>
    <lineage>
        <taxon>Bacteria</taxon>
        <taxon>Pseudomonadati</taxon>
        <taxon>Pseudomonadota</taxon>
        <taxon>Gammaproteobacteria</taxon>
        <taxon>Vibrionales</taxon>
        <taxon>Vibrionaceae</taxon>
        <taxon>Vibrio</taxon>
    </lineage>
</organism>
<sequence length="681" mass="75584">MSHITSKQYQSIKPILYAAKQHFTRGVFLLEGNSDWVQSFISEFMVDAENSPVCQLGGDAFFGTHYYSAKQGRQLLGVESRSIVVSLDDGFDANSFNAAVGSLVGGGCLILVCRTISGLDPWLQSYLSCLPILPEGQESVCNTNQWLSNTQALSITEGEVCYDQQCHAITLIEKVLRGHRKRPLVLTANRGRGKSSALGLAAKRLLEKTPLKIIVVAPSKQAVAPIFEHAGVSHRHQGSSLMFVAPDELLEKRPKCDLLFVDEAAAIPVSMLKSIIGNYHRVVLTTTIHGYEGCGRGFSLKFVPWLLDTRPGTQVYQMDQPIRWAMNDPLEAWCASTFMLDCELADVDSALLDKQIEHSSLSMTTFTSKGQLRQSPLLPQAFALLVNAHYQTSPNDLMLLLQDDNVELHIITIEQRVVASMLVHYEGALSIEAVDSIMLGRSRPKGHLIPCDLSNHLGLSEPGTQRCARIMRIAVHPMLHSKGIGRELLSRYANTIPRPVDYLATSFGLTLPLLDFWLDSDYLPVRLGASKDQSSGTYSLGLVRPMLPISDVWVKQARDTFRMTMPSQLAGANRELEPKLAWALFSESCHSHSEVSVPKLLELYAKGGNALETCRWALPAFLRTLASRHIQVDSLLLIGVGLLHWTWKECSLHLNYAGRKQAEAELRKDIQHYIQCLQCKS</sequence>
<dbReference type="GO" id="GO:0005737">
    <property type="term" value="C:cytoplasm"/>
    <property type="evidence" value="ECO:0007669"/>
    <property type="project" value="UniProtKB-SubCell"/>
</dbReference>
<feature type="binding site" evidence="9">
    <location>
        <position position="323"/>
    </location>
    <ligand>
        <name>ATP</name>
        <dbReference type="ChEBI" id="CHEBI:30616"/>
    </ligand>
</feature>
<dbReference type="GO" id="GO:1904812">
    <property type="term" value="P:rRNA acetylation involved in maturation of SSU-rRNA"/>
    <property type="evidence" value="ECO:0007669"/>
    <property type="project" value="TreeGrafter"/>
</dbReference>
<dbReference type="SUPFAM" id="SSF55729">
    <property type="entry name" value="Acyl-CoA N-acyltransferases (Nat)"/>
    <property type="match status" value="1"/>
</dbReference>
<keyword evidence="1 9" id="KW-0963">Cytoplasm</keyword>
<evidence type="ECO:0000256" key="9">
    <source>
        <dbReference type="HAMAP-Rule" id="MF_01886"/>
    </source>
</evidence>
<dbReference type="InterPro" id="IPR013562">
    <property type="entry name" value="TmcA/NAT10_N"/>
</dbReference>
<dbReference type="InterPro" id="IPR000182">
    <property type="entry name" value="GNAT_dom"/>
</dbReference>
<evidence type="ECO:0000256" key="6">
    <source>
        <dbReference type="ARBA" id="ARBA00022840"/>
    </source>
</evidence>
<evidence type="ECO:0000259" key="11">
    <source>
        <dbReference type="Pfam" id="PF08351"/>
    </source>
</evidence>
<dbReference type="AlphaFoldDB" id="A0A9X3HXD6"/>
<dbReference type="HAMAP" id="MF_01886">
    <property type="entry name" value="tRNA_acetyltr_TmcA"/>
    <property type="match status" value="1"/>
</dbReference>
<dbReference type="GO" id="GO:0051392">
    <property type="term" value="F:tRNA cytidine N4-acetyltransferase activity"/>
    <property type="evidence" value="ECO:0007669"/>
    <property type="project" value="UniProtKB-UniRule"/>
</dbReference>
<comment type="catalytic activity">
    <reaction evidence="9">
        <text>cytidine(34) in elongator tRNA(Met) + acetyl-CoA + ATP + H2O = N(4)-acetylcytidine(34) in elongator tRNA(Met) + ADP + phosphate + CoA + H(+)</text>
        <dbReference type="Rhea" id="RHEA:43788"/>
        <dbReference type="Rhea" id="RHEA-COMP:10693"/>
        <dbReference type="Rhea" id="RHEA-COMP:10694"/>
        <dbReference type="ChEBI" id="CHEBI:15377"/>
        <dbReference type="ChEBI" id="CHEBI:15378"/>
        <dbReference type="ChEBI" id="CHEBI:30616"/>
        <dbReference type="ChEBI" id="CHEBI:43474"/>
        <dbReference type="ChEBI" id="CHEBI:57287"/>
        <dbReference type="ChEBI" id="CHEBI:57288"/>
        <dbReference type="ChEBI" id="CHEBI:74900"/>
        <dbReference type="ChEBI" id="CHEBI:82748"/>
        <dbReference type="ChEBI" id="CHEBI:456216"/>
        <dbReference type="EC" id="2.3.1.193"/>
    </reaction>
</comment>
<dbReference type="Pfam" id="PF08351">
    <property type="entry name" value="TmcA_N"/>
    <property type="match status" value="1"/>
</dbReference>
<evidence type="ECO:0000256" key="5">
    <source>
        <dbReference type="ARBA" id="ARBA00022741"/>
    </source>
</evidence>
<comment type="similarity">
    <text evidence="9">Belongs to the TmcA family.</text>
</comment>
<dbReference type="GO" id="GO:1990883">
    <property type="term" value="F:18S rRNA cytidine N-acetyltransferase activity"/>
    <property type="evidence" value="ECO:0007669"/>
    <property type="project" value="TreeGrafter"/>
</dbReference>
<evidence type="ECO:0000256" key="4">
    <source>
        <dbReference type="ARBA" id="ARBA00022694"/>
    </source>
</evidence>
<dbReference type="InterPro" id="IPR016181">
    <property type="entry name" value="Acyl_CoA_acyltransferase"/>
</dbReference>
<keyword evidence="6 9" id="KW-0067">ATP-binding</keyword>
<evidence type="ECO:0000313" key="14">
    <source>
        <dbReference type="Proteomes" id="UP001155587"/>
    </source>
</evidence>
<feature type="binding site" evidence="9">
    <location>
        <begin position="473"/>
        <end position="475"/>
    </location>
    <ligand>
        <name>acetyl-CoA</name>
        <dbReference type="ChEBI" id="CHEBI:57288"/>
    </ligand>
</feature>
<dbReference type="InterPro" id="IPR027417">
    <property type="entry name" value="P-loop_NTPase"/>
</dbReference>
<comment type="subcellular location">
    <subcellularLocation>
        <location evidence="9">Cytoplasm</location>
    </subcellularLocation>
</comment>
<reference evidence="13" key="1">
    <citation type="submission" date="2022-02" db="EMBL/GenBank/DDBJ databases">
        <title>Vibrio sp. nov, a new bacterium isolated from seawater.</title>
        <authorList>
            <person name="Yuan Y."/>
        </authorList>
    </citation>
    <scope>NUCLEOTIDE SEQUENCE</scope>
    <source>
        <strain evidence="13">ZSDZ65</strain>
    </source>
</reference>
<dbReference type="Gene3D" id="3.40.630.30">
    <property type="match status" value="1"/>
</dbReference>
<keyword evidence="2 9" id="KW-0820">tRNA-binding</keyword>
<dbReference type="InterPro" id="IPR024914">
    <property type="entry name" value="tRNA_acetyltr_TmcA"/>
</dbReference>
<evidence type="ECO:0000259" key="10">
    <source>
        <dbReference type="Pfam" id="PF05127"/>
    </source>
</evidence>
<feature type="binding site" evidence="9">
    <location>
        <position position="165"/>
    </location>
    <ligand>
        <name>ATP</name>
        <dbReference type="ChEBI" id="CHEBI:30616"/>
    </ligand>
</feature>
<evidence type="ECO:0000313" key="13">
    <source>
        <dbReference type="EMBL" id="MCW8347153.1"/>
    </source>
</evidence>
<comment type="caution">
    <text evidence="9">Lacks conserved residue(s) required for the propagation of feature annotation.</text>
</comment>
<keyword evidence="5 9" id="KW-0547">Nucleotide-binding</keyword>
<dbReference type="Gene3D" id="3.40.50.300">
    <property type="entry name" value="P-loop containing nucleotide triphosphate hydrolases"/>
    <property type="match status" value="1"/>
</dbReference>
<dbReference type="PANTHER" id="PTHR10925">
    <property type="entry name" value="N-ACETYLTRANSFERASE 10"/>
    <property type="match status" value="1"/>
</dbReference>
<feature type="domain" description="N-acetyltransferase" evidence="12">
    <location>
        <begin position="382"/>
        <end position="490"/>
    </location>
</feature>
<dbReference type="Proteomes" id="UP001155587">
    <property type="component" value="Unassembled WGS sequence"/>
</dbReference>
<dbReference type="Pfam" id="PF05127">
    <property type="entry name" value="NAT10_TcmA_helicase"/>
    <property type="match status" value="1"/>
</dbReference>
<dbReference type="EMBL" id="JAKRRY010000019">
    <property type="protein sequence ID" value="MCW8347153.1"/>
    <property type="molecule type" value="Genomic_DNA"/>
</dbReference>
<protein>
    <recommendedName>
        <fullName evidence="9">tRNA(Met) cytidine acetyltransferase TmcA</fullName>
        <ecNumber evidence="9">2.3.1.193</ecNumber>
    </recommendedName>
</protein>
<keyword evidence="8 9" id="KW-0012">Acyltransferase</keyword>
<dbReference type="InterPro" id="IPR032672">
    <property type="entry name" value="TmcA/NAT10/Kre33"/>
</dbReference>
<keyword evidence="3 9" id="KW-0808">Transferase</keyword>
<comment type="caution">
    <text evidence="13">The sequence shown here is derived from an EMBL/GenBank/DDBJ whole genome shotgun (WGS) entry which is preliminary data.</text>
</comment>
<dbReference type="GO" id="GO:0005524">
    <property type="term" value="F:ATP binding"/>
    <property type="evidence" value="ECO:0007669"/>
    <property type="project" value="UniProtKB-UniRule"/>
</dbReference>
<evidence type="ECO:0000256" key="8">
    <source>
        <dbReference type="ARBA" id="ARBA00023315"/>
    </source>
</evidence>
<comment type="function">
    <text evidence="9">Catalyzes the formation of N(4)-acetylcytidine (ac(4)C) at the wobble position of tRNA(Met), by using acetyl-CoA as an acetyl donor and ATP (or GTP).</text>
</comment>
<evidence type="ECO:0000256" key="7">
    <source>
        <dbReference type="ARBA" id="ARBA00022884"/>
    </source>
</evidence>
<dbReference type="InterPro" id="IPR007807">
    <property type="entry name" value="TcmA/NAT10_helicase"/>
</dbReference>
<dbReference type="SUPFAM" id="SSF52540">
    <property type="entry name" value="P-loop containing nucleoside triphosphate hydrolases"/>
    <property type="match status" value="1"/>
</dbReference>
<keyword evidence="14" id="KW-1185">Reference proteome</keyword>
<feature type="domain" description="TmcA/NAT10 N-terminal" evidence="11">
    <location>
        <begin position="9"/>
        <end position="115"/>
    </location>
</feature>
<gene>
    <name evidence="9" type="primary">tmcA</name>
    <name evidence="13" type="ORF">MD535_14200</name>
</gene>
<accession>A0A9X3HXD6</accession>
<evidence type="ECO:0000259" key="12">
    <source>
        <dbReference type="Pfam" id="PF13718"/>
    </source>
</evidence>
<dbReference type="GO" id="GO:0002101">
    <property type="term" value="P:tRNA wobble cytosine modification"/>
    <property type="evidence" value="ECO:0007669"/>
    <property type="project" value="UniProtKB-UniRule"/>
</dbReference>
<dbReference type="Pfam" id="PF13718">
    <property type="entry name" value="GNAT_acetyltr_2"/>
    <property type="match status" value="1"/>
</dbReference>
<dbReference type="Gene3D" id="3.40.50.11040">
    <property type="match status" value="1"/>
</dbReference>
<evidence type="ECO:0000256" key="2">
    <source>
        <dbReference type="ARBA" id="ARBA00022555"/>
    </source>
</evidence>
<name>A0A9X3HXD6_9VIBR</name>
<dbReference type="PANTHER" id="PTHR10925:SF5">
    <property type="entry name" value="RNA CYTIDINE ACETYLTRANSFERASE"/>
    <property type="match status" value="1"/>
</dbReference>
<evidence type="ECO:0000256" key="1">
    <source>
        <dbReference type="ARBA" id="ARBA00022490"/>
    </source>
</evidence>
<proteinExistence type="inferred from homology"/>